<feature type="domain" description="RNA polymerase sigma-70 region 2" evidence="6">
    <location>
        <begin position="16"/>
        <end position="79"/>
    </location>
</feature>
<evidence type="ECO:0000313" key="8">
    <source>
        <dbReference type="EMBL" id="UWZ54806.1"/>
    </source>
</evidence>
<dbReference type="InterPro" id="IPR013249">
    <property type="entry name" value="RNA_pol_sigma70_r4_t2"/>
</dbReference>
<gene>
    <name evidence="8" type="ORF">Daura_00450</name>
</gene>
<dbReference type="PANTHER" id="PTHR43133:SF50">
    <property type="entry name" value="ECF RNA POLYMERASE SIGMA FACTOR SIGM"/>
    <property type="match status" value="1"/>
</dbReference>
<dbReference type="NCBIfam" id="TIGR02983">
    <property type="entry name" value="SigE-fam_strep"/>
    <property type="match status" value="1"/>
</dbReference>
<feature type="domain" description="RNA polymerase sigma factor 70 region 4 type 2" evidence="7">
    <location>
        <begin position="105"/>
        <end position="155"/>
    </location>
</feature>
<keyword evidence="2" id="KW-0805">Transcription regulation</keyword>
<comment type="similarity">
    <text evidence="1">Belongs to the sigma-70 factor family. ECF subfamily.</text>
</comment>
<dbReference type="KEGG" id="daur:Daura_00450"/>
<dbReference type="GO" id="GO:0003677">
    <property type="term" value="F:DNA binding"/>
    <property type="evidence" value="ECO:0007669"/>
    <property type="project" value="UniProtKB-KW"/>
</dbReference>
<dbReference type="Gene3D" id="1.10.1740.10">
    <property type="match status" value="1"/>
</dbReference>
<proteinExistence type="inferred from homology"/>
<sequence length="170" mass="19596">MSETSDEAFVRFVQARGASLMRYGYLLSGSEADAADLLQDALIGLRGSWERIRRQDAVEAYVRRSMARQYIKIWRRRRREQLVEVPPDRASPHDGFARVEADDTIWNALGELGRRQRAVLVLRYYEQLDDDEIAVLLGIARSTVRSQAARGLETLRVRLEAHRPAEIRSR</sequence>
<dbReference type="OrthoDB" id="3692620at2"/>
<keyword evidence="9" id="KW-1185">Reference proteome</keyword>
<dbReference type="EMBL" id="CP073767">
    <property type="protein sequence ID" value="UWZ54806.1"/>
    <property type="molecule type" value="Genomic_DNA"/>
</dbReference>
<keyword evidence="3" id="KW-0731">Sigma factor</keyword>
<dbReference type="SUPFAM" id="SSF88946">
    <property type="entry name" value="Sigma2 domain of RNA polymerase sigma factors"/>
    <property type="match status" value="1"/>
</dbReference>
<keyword evidence="5" id="KW-0804">Transcription</keyword>
<dbReference type="GO" id="GO:0016987">
    <property type="term" value="F:sigma factor activity"/>
    <property type="evidence" value="ECO:0007669"/>
    <property type="project" value="UniProtKB-KW"/>
</dbReference>
<dbReference type="InterPro" id="IPR007627">
    <property type="entry name" value="RNA_pol_sigma70_r2"/>
</dbReference>
<dbReference type="InterPro" id="IPR014284">
    <property type="entry name" value="RNA_pol_sigma-70_dom"/>
</dbReference>
<protein>
    <submittedName>
        <fullName evidence="8">SigE family RNA polymerase sigma factor</fullName>
    </submittedName>
</protein>
<dbReference type="NCBIfam" id="TIGR02937">
    <property type="entry name" value="sigma70-ECF"/>
    <property type="match status" value="1"/>
</dbReference>
<evidence type="ECO:0000313" key="9">
    <source>
        <dbReference type="Proteomes" id="UP001058003"/>
    </source>
</evidence>
<dbReference type="PANTHER" id="PTHR43133">
    <property type="entry name" value="RNA POLYMERASE ECF-TYPE SIGMA FACTO"/>
    <property type="match status" value="1"/>
</dbReference>
<dbReference type="InterPro" id="IPR013325">
    <property type="entry name" value="RNA_pol_sigma_r2"/>
</dbReference>
<organism evidence="8 9">
    <name type="scientific">Dactylosporangium aurantiacum</name>
    <dbReference type="NCBI Taxonomy" id="35754"/>
    <lineage>
        <taxon>Bacteria</taxon>
        <taxon>Bacillati</taxon>
        <taxon>Actinomycetota</taxon>
        <taxon>Actinomycetes</taxon>
        <taxon>Micromonosporales</taxon>
        <taxon>Micromonosporaceae</taxon>
        <taxon>Dactylosporangium</taxon>
    </lineage>
</organism>
<evidence type="ECO:0000256" key="5">
    <source>
        <dbReference type="ARBA" id="ARBA00023163"/>
    </source>
</evidence>
<evidence type="ECO:0000256" key="3">
    <source>
        <dbReference type="ARBA" id="ARBA00023082"/>
    </source>
</evidence>
<dbReference type="Pfam" id="PF08281">
    <property type="entry name" value="Sigma70_r4_2"/>
    <property type="match status" value="1"/>
</dbReference>
<dbReference type="RefSeq" id="WP_033359860.1">
    <property type="nucleotide sequence ID" value="NZ_CP073767.1"/>
</dbReference>
<evidence type="ECO:0000256" key="1">
    <source>
        <dbReference type="ARBA" id="ARBA00010641"/>
    </source>
</evidence>
<reference evidence="8" key="1">
    <citation type="submission" date="2021-04" db="EMBL/GenBank/DDBJ databases">
        <title>Dactylosporangium aurantiacum NRRL B-8018 full assembly.</title>
        <authorList>
            <person name="Hartkoorn R.C."/>
            <person name="Beaudoing E."/>
            <person name="Hot D."/>
        </authorList>
    </citation>
    <scope>NUCLEOTIDE SEQUENCE</scope>
    <source>
        <strain evidence="8">NRRL B-8018</strain>
    </source>
</reference>
<dbReference type="AlphaFoldDB" id="A0A9Q9MJL1"/>
<dbReference type="GO" id="GO:0006352">
    <property type="term" value="P:DNA-templated transcription initiation"/>
    <property type="evidence" value="ECO:0007669"/>
    <property type="project" value="InterPro"/>
</dbReference>
<evidence type="ECO:0000256" key="4">
    <source>
        <dbReference type="ARBA" id="ARBA00023125"/>
    </source>
</evidence>
<evidence type="ECO:0000259" key="6">
    <source>
        <dbReference type="Pfam" id="PF04542"/>
    </source>
</evidence>
<keyword evidence="4" id="KW-0238">DNA-binding</keyword>
<dbReference type="Pfam" id="PF04542">
    <property type="entry name" value="Sigma70_r2"/>
    <property type="match status" value="1"/>
</dbReference>
<name>A0A9Q9MJL1_9ACTN</name>
<evidence type="ECO:0000256" key="2">
    <source>
        <dbReference type="ARBA" id="ARBA00023015"/>
    </source>
</evidence>
<dbReference type="SUPFAM" id="SSF88659">
    <property type="entry name" value="Sigma3 and sigma4 domains of RNA polymerase sigma factors"/>
    <property type="match status" value="1"/>
</dbReference>
<dbReference type="InterPro" id="IPR013324">
    <property type="entry name" value="RNA_pol_sigma_r3/r4-like"/>
</dbReference>
<evidence type="ECO:0000259" key="7">
    <source>
        <dbReference type="Pfam" id="PF08281"/>
    </source>
</evidence>
<dbReference type="InterPro" id="IPR036388">
    <property type="entry name" value="WH-like_DNA-bd_sf"/>
</dbReference>
<dbReference type="Gene3D" id="1.10.10.10">
    <property type="entry name" value="Winged helix-like DNA-binding domain superfamily/Winged helix DNA-binding domain"/>
    <property type="match status" value="1"/>
</dbReference>
<dbReference type="Proteomes" id="UP001058003">
    <property type="component" value="Chromosome"/>
</dbReference>
<accession>A0A9Q9MJL1</accession>
<dbReference type="InterPro" id="IPR039425">
    <property type="entry name" value="RNA_pol_sigma-70-like"/>
</dbReference>
<dbReference type="InterPro" id="IPR014325">
    <property type="entry name" value="RNA_pol_sigma-E_actinobac"/>
</dbReference>